<evidence type="ECO:0000313" key="2">
    <source>
        <dbReference type="Proteomes" id="UP000324222"/>
    </source>
</evidence>
<name>A0A5B7INN2_PORTR</name>
<organism evidence="1 2">
    <name type="scientific">Portunus trituberculatus</name>
    <name type="common">Swimming crab</name>
    <name type="synonym">Neptunus trituberculatus</name>
    <dbReference type="NCBI Taxonomy" id="210409"/>
    <lineage>
        <taxon>Eukaryota</taxon>
        <taxon>Metazoa</taxon>
        <taxon>Ecdysozoa</taxon>
        <taxon>Arthropoda</taxon>
        <taxon>Crustacea</taxon>
        <taxon>Multicrustacea</taxon>
        <taxon>Malacostraca</taxon>
        <taxon>Eumalacostraca</taxon>
        <taxon>Eucarida</taxon>
        <taxon>Decapoda</taxon>
        <taxon>Pleocyemata</taxon>
        <taxon>Brachyura</taxon>
        <taxon>Eubrachyura</taxon>
        <taxon>Portunoidea</taxon>
        <taxon>Portunidae</taxon>
        <taxon>Portuninae</taxon>
        <taxon>Portunus</taxon>
    </lineage>
</organism>
<gene>
    <name evidence="1" type="ORF">E2C01_077961</name>
</gene>
<comment type="caution">
    <text evidence="1">The sequence shown here is derived from an EMBL/GenBank/DDBJ whole genome shotgun (WGS) entry which is preliminary data.</text>
</comment>
<dbReference type="EMBL" id="VSRR010061995">
    <property type="protein sequence ID" value="MPC83256.1"/>
    <property type="molecule type" value="Genomic_DNA"/>
</dbReference>
<accession>A0A5B7INN2</accession>
<evidence type="ECO:0000313" key="1">
    <source>
        <dbReference type="EMBL" id="MPC83256.1"/>
    </source>
</evidence>
<proteinExistence type="predicted"/>
<dbReference type="Proteomes" id="UP000324222">
    <property type="component" value="Unassembled WGS sequence"/>
</dbReference>
<reference evidence="1 2" key="1">
    <citation type="submission" date="2019-05" db="EMBL/GenBank/DDBJ databases">
        <title>Another draft genome of Portunus trituberculatus and its Hox gene families provides insights of decapod evolution.</title>
        <authorList>
            <person name="Jeong J.-H."/>
            <person name="Song I."/>
            <person name="Kim S."/>
            <person name="Choi T."/>
            <person name="Kim D."/>
            <person name="Ryu S."/>
            <person name="Kim W."/>
        </authorList>
    </citation>
    <scope>NUCLEOTIDE SEQUENCE [LARGE SCALE GENOMIC DNA]</scope>
    <source>
        <tissue evidence="1">Muscle</tissue>
    </source>
</reference>
<protein>
    <submittedName>
        <fullName evidence="1">Uncharacterized protein</fullName>
    </submittedName>
</protein>
<keyword evidence="2" id="KW-1185">Reference proteome</keyword>
<sequence>MNNEGIWALGEALNIKIMATVAESIDVCFGHGLDLSLPGCKAAYMQGNEIRKEVYLCPPPEFTDGQL</sequence>
<dbReference type="AlphaFoldDB" id="A0A5B7INN2"/>